<dbReference type="Proteomes" id="UP000535415">
    <property type="component" value="Unassembled WGS sequence"/>
</dbReference>
<dbReference type="Pfam" id="PF13406">
    <property type="entry name" value="SLT_2"/>
    <property type="match status" value="2"/>
</dbReference>
<dbReference type="InterPro" id="IPR031304">
    <property type="entry name" value="SLT_2"/>
</dbReference>
<dbReference type="InterPro" id="IPR023346">
    <property type="entry name" value="Lysozyme-like_dom_sf"/>
</dbReference>
<dbReference type="InterPro" id="IPR043426">
    <property type="entry name" value="MltB-like"/>
</dbReference>
<dbReference type="GO" id="GO:0008933">
    <property type="term" value="F:peptidoglycan lytic transglycosylase activity"/>
    <property type="evidence" value="ECO:0007669"/>
    <property type="project" value="TreeGrafter"/>
</dbReference>
<dbReference type="FunFam" id="1.10.8.350:FF:000001">
    <property type="entry name" value="Lytic murein transglycosylase B"/>
    <property type="match status" value="1"/>
</dbReference>
<dbReference type="InterPro" id="IPR002477">
    <property type="entry name" value="Peptidoglycan-bd-like"/>
</dbReference>
<comment type="caution">
    <text evidence="3">The sequence shown here is derived from an EMBL/GenBank/DDBJ whole genome shotgun (WGS) entry which is preliminary data.</text>
</comment>
<dbReference type="Pfam" id="PF01471">
    <property type="entry name" value="PG_binding_1"/>
    <property type="match status" value="1"/>
</dbReference>
<dbReference type="Gene3D" id="1.10.101.10">
    <property type="entry name" value="PGBD-like superfamily/PGBD"/>
    <property type="match status" value="1"/>
</dbReference>
<name>A0A7W9EZ83_9RHOB</name>
<dbReference type="InterPro" id="IPR011970">
    <property type="entry name" value="MltB_2"/>
</dbReference>
<dbReference type="InterPro" id="IPR036366">
    <property type="entry name" value="PGBDSf"/>
</dbReference>
<gene>
    <name evidence="3" type="ORF">FHS72_001288</name>
</gene>
<organism evidence="3 4">
    <name type="scientific">Yoonia ponticola</name>
    <dbReference type="NCBI Taxonomy" id="1524255"/>
    <lineage>
        <taxon>Bacteria</taxon>
        <taxon>Pseudomonadati</taxon>
        <taxon>Pseudomonadota</taxon>
        <taxon>Alphaproteobacteria</taxon>
        <taxon>Rhodobacterales</taxon>
        <taxon>Paracoccaceae</taxon>
        <taxon>Yoonia</taxon>
    </lineage>
</organism>
<protein>
    <submittedName>
        <fullName evidence="3">Lytic murein transglycosylase</fullName>
    </submittedName>
</protein>
<dbReference type="PANTHER" id="PTHR30163:SF8">
    <property type="entry name" value="LYTIC MUREIN TRANSGLYCOSYLASE"/>
    <property type="match status" value="1"/>
</dbReference>
<dbReference type="CDD" id="cd13399">
    <property type="entry name" value="Slt35-like"/>
    <property type="match status" value="1"/>
</dbReference>
<dbReference type="AlphaFoldDB" id="A0A7W9EZ83"/>
<keyword evidence="4" id="KW-1185">Reference proteome</keyword>
<dbReference type="NCBIfam" id="TIGR02283">
    <property type="entry name" value="MltB_2"/>
    <property type="match status" value="1"/>
</dbReference>
<dbReference type="Gene3D" id="1.10.530.10">
    <property type="match status" value="2"/>
</dbReference>
<dbReference type="SUPFAM" id="SSF53955">
    <property type="entry name" value="Lysozyme-like"/>
    <property type="match status" value="1"/>
</dbReference>
<feature type="domain" description="Transglycosylase SLT" evidence="2">
    <location>
        <begin position="38"/>
        <end position="247"/>
    </location>
</feature>
<dbReference type="SUPFAM" id="SSF47090">
    <property type="entry name" value="PGBD-like"/>
    <property type="match status" value="1"/>
</dbReference>
<proteinExistence type="predicted"/>
<feature type="domain" description="Peptidoglycan binding-like" evidence="1">
    <location>
        <begin position="316"/>
        <end position="370"/>
    </location>
</feature>
<dbReference type="EMBL" id="JACIJM010000003">
    <property type="protein sequence ID" value="MBB5721676.1"/>
    <property type="molecule type" value="Genomic_DNA"/>
</dbReference>
<dbReference type="InterPro" id="IPR036365">
    <property type="entry name" value="PGBD-like_sf"/>
</dbReference>
<feature type="domain" description="Transglycosylase SLT" evidence="2">
    <location>
        <begin position="261"/>
        <end position="294"/>
    </location>
</feature>
<dbReference type="Gene3D" id="1.10.8.350">
    <property type="entry name" value="Bacterial muramidase"/>
    <property type="match status" value="1"/>
</dbReference>
<accession>A0A7W9EZ83</accession>
<evidence type="ECO:0000259" key="1">
    <source>
        <dbReference type="Pfam" id="PF01471"/>
    </source>
</evidence>
<reference evidence="3 4" key="1">
    <citation type="submission" date="2020-08" db="EMBL/GenBank/DDBJ databases">
        <title>Genomic Encyclopedia of Type Strains, Phase IV (KMG-IV): sequencing the most valuable type-strain genomes for metagenomic binning, comparative biology and taxonomic classification.</title>
        <authorList>
            <person name="Goeker M."/>
        </authorList>
    </citation>
    <scope>NUCLEOTIDE SEQUENCE [LARGE SCALE GENOMIC DNA]</scope>
    <source>
        <strain evidence="3 4">DSM 101064</strain>
    </source>
</reference>
<evidence type="ECO:0000313" key="4">
    <source>
        <dbReference type="Proteomes" id="UP000535415"/>
    </source>
</evidence>
<dbReference type="PANTHER" id="PTHR30163">
    <property type="entry name" value="MEMBRANE-BOUND LYTIC MUREIN TRANSGLYCOSYLASE B"/>
    <property type="match status" value="1"/>
</dbReference>
<evidence type="ECO:0000313" key="3">
    <source>
        <dbReference type="EMBL" id="MBB5721676.1"/>
    </source>
</evidence>
<sequence length="371" mass="39820">MAGVSAFSLTACSSTAQSTRPTARVLDADLRPVQTPAFMEWVARFKPRATSAGISSGTFDAAFANAGYIPRVVDRDRNQIQTRRTLEDYLSIAVSDERMTKGRTAIRQHANTLASVEQRYGVDRNIVAAIWGMESLFGERRGDIPVVSATATLAFDGRRGAFYESQLIAALKILERGDTTPDQMIGSWAGAMGHTQFIPTSYQSFAVDFTGDGRRDIWSDDPTDSLASTAAYLSRNGWQSGLKWGSEEGTGGPSGRTLQPQAGGIKFTVTRNFTALKTYNNSDFYAIGIGHLADRLGGAGPLRGSFPPDENGLTKTDRQTVQRGLARRGFDVGAADGVIGGQTIAAITAFQEQQGMAVTGVASRDVLNALR</sequence>
<evidence type="ECO:0000259" key="2">
    <source>
        <dbReference type="Pfam" id="PF13406"/>
    </source>
</evidence>
<dbReference type="GO" id="GO:0009253">
    <property type="term" value="P:peptidoglycan catabolic process"/>
    <property type="evidence" value="ECO:0007669"/>
    <property type="project" value="TreeGrafter"/>
</dbReference>